<name>A0A8X6W6L1_TRICX</name>
<reference evidence="1" key="1">
    <citation type="submission" date="2020-08" db="EMBL/GenBank/DDBJ databases">
        <title>Multicomponent nature underlies the extraordinary mechanical properties of spider dragline silk.</title>
        <authorList>
            <person name="Kono N."/>
            <person name="Nakamura H."/>
            <person name="Mori M."/>
            <person name="Yoshida Y."/>
            <person name="Ohtoshi R."/>
            <person name="Malay A.D."/>
            <person name="Moran D.A.P."/>
            <person name="Tomita M."/>
            <person name="Numata K."/>
            <person name="Arakawa K."/>
        </authorList>
    </citation>
    <scope>NUCLEOTIDE SEQUENCE</scope>
</reference>
<evidence type="ECO:0000313" key="2">
    <source>
        <dbReference type="Proteomes" id="UP000887159"/>
    </source>
</evidence>
<protein>
    <submittedName>
        <fullName evidence="1">Uncharacterized protein</fullName>
    </submittedName>
</protein>
<sequence>MTFDEMEENRESIKIGLETLLLKHDDISKNVSICNTALSNNDNSKSSFVKLPNDSSYPLDFLIVSSISDFVPSTQPNFRTKKFNDFNRSDSSFDEKWRGAELFYEVITGLAGIPVLRTGELKN</sequence>
<dbReference type="AlphaFoldDB" id="A0A8X6W6L1"/>
<dbReference type="Proteomes" id="UP000887159">
    <property type="component" value="Unassembled WGS sequence"/>
</dbReference>
<comment type="caution">
    <text evidence="1">The sequence shown here is derived from an EMBL/GenBank/DDBJ whole genome shotgun (WGS) entry which is preliminary data.</text>
</comment>
<gene>
    <name evidence="1" type="ORF">TNCV_4723861</name>
</gene>
<proteinExistence type="predicted"/>
<keyword evidence="2" id="KW-1185">Reference proteome</keyword>
<evidence type="ECO:0000313" key="1">
    <source>
        <dbReference type="EMBL" id="GFY29258.1"/>
    </source>
</evidence>
<organism evidence="1 2">
    <name type="scientific">Trichonephila clavipes</name>
    <name type="common">Golden silk orbweaver</name>
    <name type="synonym">Nephila clavipes</name>
    <dbReference type="NCBI Taxonomy" id="2585209"/>
    <lineage>
        <taxon>Eukaryota</taxon>
        <taxon>Metazoa</taxon>
        <taxon>Ecdysozoa</taxon>
        <taxon>Arthropoda</taxon>
        <taxon>Chelicerata</taxon>
        <taxon>Arachnida</taxon>
        <taxon>Araneae</taxon>
        <taxon>Araneomorphae</taxon>
        <taxon>Entelegynae</taxon>
        <taxon>Araneoidea</taxon>
        <taxon>Nephilidae</taxon>
        <taxon>Trichonephila</taxon>
    </lineage>
</organism>
<dbReference type="EMBL" id="BMAU01021387">
    <property type="protein sequence ID" value="GFY29258.1"/>
    <property type="molecule type" value="Genomic_DNA"/>
</dbReference>
<accession>A0A8X6W6L1</accession>